<dbReference type="Pfam" id="PF04389">
    <property type="entry name" value="Peptidase_M28"/>
    <property type="match status" value="1"/>
</dbReference>
<dbReference type="RefSeq" id="WP_226188790.1">
    <property type="nucleotide sequence ID" value="NZ_JAJADQ010000011.1"/>
</dbReference>
<name>A0ABS8AGS1_9BACT</name>
<evidence type="ECO:0000313" key="3">
    <source>
        <dbReference type="Proteomes" id="UP001165297"/>
    </source>
</evidence>
<accession>A0ABS8AGS1</accession>
<feature type="domain" description="Peptidase M28" evidence="1">
    <location>
        <begin position="100"/>
        <end position="315"/>
    </location>
</feature>
<dbReference type="SUPFAM" id="SSF53187">
    <property type="entry name" value="Zn-dependent exopeptidases"/>
    <property type="match status" value="1"/>
</dbReference>
<sequence length="324" mass="35974">MPKFLVIVAAALFVGGLLFAGWKRTSRKVLSTLPQGNAMKADQSRLYADVEFLTSLRPARSYRHPASLNKAADYIRAEFEKLDCRVEEQPFRVDGQSYRNIIASFGPAEAERIIVGAHYDVCGEQPGADDNASAVAGLLETARLLYVQQPTLTRRIDLVAYSLEEPPFFGTDDMGSAVHAKSLHDQQVPVRAMICYEMIGYFSDAPGSQRFPSEQLARLYPSTGNFITVVGKQGQETIVEQVKKLMQAHADIDVQSINLPSAVGLAGLSDHRNYWRYGYQALMINDTSFLRNANYHQPTDTIDTLDFRRMAEVVNGVFSAILGL</sequence>
<organism evidence="2 3">
    <name type="scientific">Hymenobacter nitidus</name>
    <dbReference type="NCBI Taxonomy" id="2880929"/>
    <lineage>
        <taxon>Bacteria</taxon>
        <taxon>Pseudomonadati</taxon>
        <taxon>Bacteroidota</taxon>
        <taxon>Cytophagia</taxon>
        <taxon>Cytophagales</taxon>
        <taxon>Hymenobacteraceae</taxon>
        <taxon>Hymenobacter</taxon>
    </lineage>
</organism>
<dbReference type="EMBL" id="JAJADQ010000011">
    <property type="protein sequence ID" value="MCB2379631.1"/>
    <property type="molecule type" value="Genomic_DNA"/>
</dbReference>
<keyword evidence="3" id="KW-1185">Reference proteome</keyword>
<reference evidence="2" key="1">
    <citation type="submission" date="2021-10" db="EMBL/GenBank/DDBJ databases">
        <authorList>
            <person name="Dean J.D."/>
            <person name="Kim M.K."/>
            <person name="Newey C.N."/>
            <person name="Stoker T.S."/>
            <person name="Thompson D.W."/>
            <person name="Grose J.H."/>
        </authorList>
    </citation>
    <scope>NUCLEOTIDE SEQUENCE</scope>
    <source>
        <strain evidence="2">BT635</strain>
    </source>
</reference>
<dbReference type="PANTHER" id="PTHR12147">
    <property type="entry name" value="METALLOPEPTIDASE M28 FAMILY MEMBER"/>
    <property type="match status" value="1"/>
</dbReference>
<dbReference type="Gene3D" id="3.40.630.10">
    <property type="entry name" value="Zn peptidases"/>
    <property type="match status" value="1"/>
</dbReference>
<evidence type="ECO:0000259" key="1">
    <source>
        <dbReference type="Pfam" id="PF04389"/>
    </source>
</evidence>
<evidence type="ECO:0000313" key="2">
    <source>
        <dbReference type="EMBL" id="MCB2379631.1"/>
    </source>
</evidence>
<comment type="caution">
    <text evidence="2">The sequence shown here is derived from an EMBL/GenBank/DDBJ whole genome shotgun (WGS) entry which is preliminary data.</text>
</comment>
<gene>
    <name evidence="2" type="ORF">LGH70_18690</name>
</gene>
<dbReference type="PANTHER" id="PTHR12147:SF26">
    <property type="entry name" value="PEPTIDASE M28 DOMAIN-CONTAINING PROTEIN"/>
    <property type="match status" value="1"/>
</dbReference>
<dbReference type="InterPro" id="IPR007484">
    <property type="entry name" value="Peptidase_M28"/>
</dbReference>
<dbReference type="InterPro" id="IPR045175">
    <property type="entry name" value="M28_fam"/>
</dbReference>
<proteinExistence type="predicted"/>
<dbReference type="Proteomes" id="UP001165297">
    <property type="component" value="Unassembled WGS sequence"/>
</dbReference>
<protein>
    <submittedName>
        <fullName evidence="2">M28 family peptidase</fullName>
    </submittedName>
</protein>